<evidence type="ECO:0000256" key="1">
    <source>
        <dbReference type="SAM" id="Phobius"/>
    </source>
</evidence>
<feature type="transmembrane region" description="Helical" evidence="1">
    <location>
        <begin position="66"/>
        <end position="87"/>
    </location>
</feature>
<dbReference type="Proteomes" id="UP000509626">
    <property type="component" value="Chromosome"/>
</dbReference>
<protein>
    <submittedName>
        <fullName evidence="2">Uncharacterized protein</fullName>
    </submittedName>
</protein>
<sequence length="94" mass="10156">MTPDRRTLRRTVLGRDVVVVFALLVVPVAVGAADTRLMTPLALPGYLLLTLGSAIGSHLFPNYALWVFWVPFVGGSYGVSVVVAAAYRRLRSLA</sequence>
<keyword evidence="1" id="KW-1133">Transmembrane helix</keyword>
<dbReference type="RefSeq" id="WP_179269265.1">
    <property type="nucleotide sequence ID" value="NZ_CP058579.1"/>
</dbReference>
<dbReference type="KEGG" id="halu:HUG12_13470"/>
<feature type="transmembrane region" description="Helical" evidence="1">
    <location>
        <begin position="12"/>
        <end position="33"/>
    </location>
</feature>
<dbReference type="GeneID" id="56038487"/>
<keyword evidence="1" id="KW-0812">Transmembrane</keyword>
<dbReference type="AlphaFoldDB" id="A0A7D5QCM7"/>
<reference evidence="2 3" key="1">
    <citation type="submission" date="2020-06" db="EMBL/GenBank/DDBJ databases">
        <title>NJ-3-1, isolated from saline soil.</title>
        <authorList>
            <person name="Cui H.L."/>
            <person name="Shi X."/>
        </authorList>
    </citation>
    <scope>NUCLEOTIDE SEQUENCE [LARGE SCALE GENOMIC DNA]</scope>
    <source>
        <strain evidence="2 3">NJ-3-1</strain>
    </source>
</reference>
<proteinExistence type="predicted"/>
<accession>A0A7D5QCM7</accession>
<organism evidence="2 3">
    <name type="scientific">Halorarum salinum</name>
    <dbReference type="NCBI Taxonomy" id="2743089"/>
    <lineage>
        <taxon>Archaea</taxon>
        <taxon>Methanobacteriati</taxon>
        <taxon>Methanobacteriota</taxon>
        <taxon>Stenosarchaea group</taxon>
        <taxon>Halobacteria</taxon>
        <taxon>Halobacteriales</taxon>
        <taxon>Haloferacaceae</taxon>
        <taxon>Halorarum</taxon>
    </lineage>
</organism>
<keyword evidence="3" id="KW-1185">Reference proteome</keyword>
<name>A0A7D5QCM7_9EURY</name>
<evidence type="ECO:0000313" key="3">
    <source>
        <dbReference type="Proteomes" id="UP000509626"/>
    </source>
</evidence>
<keyword evidence="1" id="KW-0472">Membrane</keyword>
<evidence type="ECO:0000313" key="2">
    <source>
        <dbReference type="EMBL" id="QLG62680.1"/>
    </source>
</evidence>
<gene>
    <name evidence="2" type="ORF">HUG12_13470</name>
</gene>
<dbReference type="EMBL" id="CP058579">
    <property type="protein sequence ID" value="QLG62680.1"/>
    <property type="molecule type" value="Genomic_DNA"/>
</dbReference>